<dbReference type="STRING" id="2004952.A0A2C5YEK7"/>
<comment type="subcellular location">
    <subcellularLocation>
        <location evidence="1">Mitochondrion</location>
    </subcellularLocation>
</comment>
<dbReference type="GO" id="GO:0005739">
    <property type="term" value="C:mitochondrion"/>
    <property type="evidence" value="ECO:0007669"/>
    <property type="project" value="UniProtKB-SubCell"/>
</dbReference>
<evidence type="ECO:0000256" key="2">
    <source>
        <dbReference type="ARBA" id="ARBA00009116"/>
    </source>
</evidence>
<comment type="caution">
    <text evidence="6">The sequence shown here is derived from an EMBL/GenBank/DDBJ whole genome shotgun (WGS) entry which is preliminary data.</text>
</comment>
<comment type="similarity">
    <text evidence="2">Belongs to the ATP11 family.</text>
</comment>
<dbReference type="AlphaFoldDB" id="A0A2C5YEK7"/>
<evidence type="ECO:0008006" key="8">
    <source>
        <dbReference type="Google" id="ProtNLM"/>
    </source>
</evidence>
<dbReference type="OrthoDB" id="16535at2759"/>
<gene>
    <name evidence="6" type="ORF">CDD80_1489</name>
</gene>
<keyword evidence="3" id="KW-0809">Transit peptide</keyword>
<evidence type="ECO:0000313" key="7">
    <source>
        <dbReference type="Proteomes" id="UP000226431"/>
    </source>
</evidence>
<organism evidence="6 7">
    <name type="scientific">Ophiocordyceps camponoti-rufipedis</name>
    <dbReference type="NCBI Taxonomy" id="2004952"/>
    <lineage>
        <taxon>Eukaryota</taxon>
        <taxon>Fungi</taxon>
        <taxon>Dikarya</taxon>
        <taxon>Ascomycota</taxon>
        <taxon>Pezizomycotina</taxon>
        <taxon>Sordariomycetes</taxon>
        <taxon>Hypocreomycetidae</taxon>
        <taxon>Hypocreales</taxon>
        <taxon>Ophiocordycipitaceae</taxon>
        <taxon>Ophiocordyceps</taxon>
    </lineage>
</organism>
<sequence length="311" mass="35128">MASSMRTRLPGLRRLTWRPFRCDLEQRRWAQVHDVRFLATTQPPRVILEKYRAKLEEKARREGFGDIDGLKSAYSEKIEAQRRRDTVQPPTETTPASAPDPRPDRRPVTEARHGPGAAAAAVQPLDSIVDLAKVRELPEKELTAIWRLRHADSQQNMCAVVPTSTYRTMEAAARKAPQFVLPVPHAGQGAEMHFLQWTFDTASNTSTVLFTQLAEYKSRGGFAQPHTTVTHHLDLADDKGLVLMRGQLVDGRGVKPEHAKWLVMGLQRFYGAWDADQGGRAAARRELLEWFANGDSRFSVERLLDEAERMG</sequence>
<feature type="region of interest" description="Disordered" evidence="5">
    <location>
        <begin position="75"/>
        <end position="119"/>
    </location>
</feature>
<keyword evidence="4" id="KW-0496">Mitochondrion</keyword>
<protein>
    <recommendedName>
        <fullName evidence="8">ATP11 protein</fullName>
    </recommendedName>
</protein>
<dbReference type="Pfam" id="PF06644">
    <property type="entry name" value="ATP11"/>
    <property type="match status" value="1"/>
</dbReference>
<dbReference type="PANTHER" id="PTHR13126:SF0">
    <property type="entry name" value="ATP SYNTHASE MITOCHONDRIAL F1 COMPLEX ASSEMBLY FACTOR 1"/>
    <property type="match status" value="1"/>
</dbReference>
<dbReference type="GO" id="GO:0033615">
    <property type="term" value="P:mitochondrial proton-transporting ATP synthase complex assembly"/>
    <property type="evidence" value="ECO:0007669"/>
    <property type="project" value="TreeGrafter"/>
</dbReference>
<name>A0A2C5YEK7_9HYPO</name>
<accession>A0A2C5YEK7</accession>
<dbReference type="PANTHER" id="PTHR13126">
    <property type="entry name" value="CHAPERONE ATP11"/>
    <property type="match status" value="1"/>
</dbReference>
<evidence type="ECO:0000256" key="1">
    <source>
        <dbReference type="ARBA" id="ARBA00004173"/>
    </source>
</evidence>
<dbReference type="Proteomes" id="UP000226431">
    <property type="component" value="Unassembled WGS sequence"/>
</dbReference>
<evidence type="ECO:0000256" key="5">
    <source>
        <dbReference type="SAM" id="MobiDB-lite"/>
    </source>
</evidence>
<reference evidence="6 7" key="1">
    <citation type="submission" date="2017-06" db="EMBL/GenBank/DDBJ databases">
        <title>Ant-infecting Ophiocordyceps genomes reveal a high diversity of potential behavioral manipulation genes and a possible major role for enterotoxins.</title>
        <authorList>
            <person name="De Bekker C."/>
            <person name="Evans H.C."/>
            <person name="Brachmann A."/>
            <person name="Hughes D.P."/>
        </authorList>
    </citation>
    <scope>NUCLEOTIDE SEQUENCE [LARGE SCALE GENOMIC DNA]</scope>
    <source>
        <strain evidence="6 7">Map16</strain>
    </source>
</reference>
<evidence type="ECO:0000256" key="4">
    <source>
        <dbReference type="ARBA" id="ARBA00023128"/>
    </source>
</evidence>
<proteinExistence type="inferred from homology"/>
<feature type="compositionally biased region" description="Basic and acidic residues" evidence="5">
    <location>
        <begin position="75"/>
        <end position="86"/>
    </location>
</feature>
<dbReference type="EMBL" id="NJES01000160">
    <property type="protein sequence ID" value="PHH76518.1"/>
    <property type="molecule type" value="Genomic_DNA"/>
</dbReference>
<keyword evidence="7" id="KW-1185">Reference proteome</keyword>
<dbReference type="InterPro" id="IPR010591">
    <property type="entry name" value="ATP11"/>
</dbReference>
<evidence type="ECO:0000256" key="3">
    <source>
        <dbReference type="ARBA" id="ARBA00022946"/>
    </source>
</evidence>
<evidence type="ECO:0000313" key="6">
    <source>
        <dbReference type="EMBL" id="PHH76518.1"/>
    </source>
</evidence>
<feature type="compositionally biased region" description="Basic and acidic residues" evidence="5">
    <location>
        <begin position="101"/>
        <end position="113"/>
    </location>
</feature>